<gene>
    <name evidence="10" type="ORF">A6A03_10285</name>
</gene>
<evidence type="ECO:0000256" key="7">
    <source>
        <dbReference type="ARBA" id="ARBA00023014"/>
    </source>
</evidence>
<dbReference type="InterPro" id="IPR051919">
    <property type="entry name" value="W-dependent_AOR"/>
</dbReference>
<protein>
    <submittedName>
        <fullName evidence="10">Aldehyde:ferredoxin oxidoreductase</fullName>
    </submittedName>
</protein>
<feature type="domain" description="Aldehyde ferredoxin oxidoreductase N-terminal" evidence="9">
    <location>
        <begin position="1"/>
        <end position="202"/>
    </location>
</feature>
<dbReference type="SUPFAM" id="SSF56228">
    <property type="entry name" value="Aldehyde ferredoxin oxidoreductase, N-terminal domain"/>
    <property type="match status" value="1"/>
</dbReference>
<evidence type="ECO:0000256" key="8">
    <source>
        <dbReference type="ARBA" id="ARBA00049934"/>
    </source>
</evidence>
<evidence type="ECO:0000313" key="10">
    <source>
        <dbReference type="EMBL" id="OAN47457.1"/>
    </source>
</evidence>
<evidence type="ECO:0000256" key="5">
    <source>
        <dbReference type="ARBA" id="ARBA00023002"/>
    </source>
</evidence>
<dbReference type="SUPFAM" id="SSF48310">
    <property type="entry name" value="Aldehyde ferredoxin oxidoreductase, C-terminal domains"/>
    <property type="match status" value="1"/>
</dbReference>
<comment type="cofactor">
    <cofactor evidence="1">
        <name>[4Fe-4S] cluster</name>
        <dbReference type="ChEBI" id="CHEBI:49883"/>
    </cofactor>
</comment>
<dbReference type="InterPro" id="IPR013984">
    <property type="entry name" value="Ald_Fedxn_OxRdtase_dom2"/>
</dbReference>
<dbReference type="Pfam" id="PF02730">
    <property type="entry name" value="AFOR_N"/>
    <property type="match status" value="1"/>
</dbReference>
<dbReference type="Gene3D" id="1.10.599.10">
    <property type="entry name" value="Aldehyde Ferredoxin Oxidoreductase Protein, subunit A, domain 3"/>
    <property type="match status" value="1"/>
</dbReference>
<dbReference type="GO" id="GO:0046872">
    <property type="term" value="F:metal ion binding"/>
    <property type="evidence" value="ECO:0007669"/>
    <property type="project" value="UniProtKB-KW"/>
</dbReference>
<keyword evidence="3" id="KW-0004">4Fe-4S</keyword>
<dbReference type="Pfam" id="PF01314">
    <property type="entry name" value="AFOR_C"/>
    <property type="match status" value="1"/>
</dbReference>
<dbReference type="GO" id="GO:0009055">
    <property type="term" value="F:electron transfer activity"/>
    <property type="evidence" value="ECO:0007669"/>
    <property type="project" value="InterPro"/>
</dbReference>
<proteinExistence type="inferred from homology"/>
<dbReference type="InterPro" id="IPR001203">
    <property type="entry name" value="OxRdtase_Ald_Fedxn_C"/>
</dbReference>
<keyword evidence="6" id="KW-0408">Iron</keyword>
<keyword evidence="11" id="KW-1185">Reference proteome</keyword>
<dbReference type="Gene3D" id="1.10.569.10">
    <property type="entry name" value="Aldehyde Ferredoxin Oxidoreductase Protein, subunit A, domain 2"/>
    <property type="match status" value="1"/>
</dbReference>
<evidence type="ECO:0000313" key="11">
    <source>
        <dbReference type="Proteomes" id="UP000078287"/>
    </source>
</evidence>
<comment type="similarity">
    <text evidence="2">Belongs to the AOR/FOR family.</text>
</comment>
<dbReference type="SMART" id="SM00790">
    <property type="entry name" value="AFOR_N"/>
    <property type="match status" value="1"/>
</dbReference>
<keyword evidence="5" id="KW-0560">Oxidoreductase</keyword>
<keyword evidence="7" id="KW-0411">Iron-sulfur</keyword>
<dbReference type="STRING" id="1707952.A6A03_10285"/>
<sequence>MPLRSLTVDLARGHARQLLPDEVERDYLGGRGAIAWLLWHQLEPDTPPLSADNLLIFAAGPLAGSAGFATGGFTVGTRSPLTGGIGYGWAPGHWGAALRRNNIDVLVIRGEAPDWCYLLIDGDTVRLRSARHLVGRDTVATAATLAAELGGNVRVLAVGPAGEAGVAYASIVAEGLYLVEPAGTGAVMADKKLKAIVVRDRALLPVADAARMQTVLQSIRQRGEQHPTANAIRAIGSAGLLPAAIKLGALTSRDARAPADGVAIARTFSEIARRGGRLERGCAECPLPCYIDLRTKSGETHPLPSLELIAGFAARVGITDPDAMLAIADRCLRLGIDPAAAAAAIAFMTEAQDEGLVRQRTLNWGDGAAVIAALDRISQRQEKRDILSLGVGEMQEAVWGSAAFAPQVKGLAMPALDPRALTEIGLAMATSPIGGDYRYAMAFEELVAEPPAWLPPPASGPRESEGKALRLIWHERFAAALDASGFCRRLGLMAYQITPGELIALIGAVTGRAITGADLVRIGERIVTLDRLFTRRYASNSQDTLPDRYLREPLSSGPTAGHTPPLEALLTEYYARHGWDARGDPTPARLAELGITL</sequence>
<reference evidence="10 11" key="1">
    <citation type="submission" date="2016-04" db="EMBL/GenBank/DDBJ databases">
        <title>Chloroflexus islandicus sp. nov., a thermophilic filamentous anoxygenic phototrophic bacterium from geyser Strokkur (Iceland).</title>
        <authorList>
            <person name="Gaisin V.A."/>
            <person name="Kalashnikov A.M."/>
            <person name="Sukhacheva M.V."/>
            <person name="Grouzdev D.S."/>
            <person name="Ivanov T.M."/>
            <person name="Kuznetsov B."/>
            <person name="Gorlenko V.M."/>
        </authorList>
    </citation>
    <scope>NUCLEOTIDE SEQUENCE [LARGE SCALE GENOMIC DNA]</scope>
    <source>
        <strain evidence="11">isl-2</strain>
    </source>
</reference>
<dbReference type="OrthoDB" id="9763894at2"/>
<dbReference type="InterPro" id="IPR013983">
    <property type="entry name" value="Ald_Fedxn_OxRdtase_N"/>
</dbReference>
<dbReference type="InterPro" id="IPR013985">
    <property type="entry name" value="Ald_Fedxn_OxRdtase_dom3"/>
</dbReference>
<dbReference type="InterPro" id="IPR036503">
    <property type="entry name" value="Ald_Fedxn_OxRdtase_N_sf"/>
</dbReference>
<dbReference type="InterPro" id="IPR036021">
    <property type="entry name" value="Tungsten_al_ferr_oxy-like_C"/>
</dbReference>
<dbReference type="RefSeq" id="WP_066783804.1">
    <property type="nucleotide sequence ID" value="NZ_LWQS01000037.1"/>
</dbReference>
<organism evidence="10 11">
    <name type="scientific">Chloroflexus islandicus</name>
    <dbReference type="NCBI Taxonomy" id="1707952"/>
    <lineage>
        <taxon>Bacteria</taxon>
        <taxon>Bacillati</taxon>
        <taxon>Chloroflexota</taxon>
        <taxon>Chloroflexia</taxon>
        <taxon>Chloroflexales</taxon>
        <taxon>Chloroflexineae</taxon>
        <taxon>Chloroflexaceae</taxon>
        <taxon>Chloroflexus</taxon>
    </lineage>
</organism>
<dbReference type="Gene3D" id="3.60.9.10">
    <property type="entry name" value="Aldehyde ferredoxin oxidoreductase, N-terminal domain"/>
    <property type="match status" value="1"/>
</dbReference>
<dbReference type="GO" id="GO:0016625">
    <property type="term" value="F:oxidoreductase activity, acting on the aldehyde or oxo group of donors, iron-sulfur protein as acceptor"/>
    <property type="evidence" value="ECO:0007669"/>
    <property type="project" value="InterPro"/>
</dbReference>
<dbReference type="AlphaFoldDB" id="A0A178MH37"/>
<dbReference type="PANTHER" id="PTHR30038">
    <property type="entry name" value="ALDEHYDE FERREDOXIN OXIDOREDUCTASE"/>
    <property type="match status" value="1"/>
</dbReference>
<keyword evidence="4" id="KW-0479">Metal-binding</keyword>
<dbReference type="GO" id="GO:0051539">
    <property type="term" value="F:4 iron, 4 sulfur cluster binding"/>
    <property type="evidence" value="ECO:0007669"/>
    <property type="project" value="UniProtKB-KW"/>
</dbReference>
<name>A0A178MH37_9CHLR</name>
<comment type="cofactor">
    <cofactor evidence="8">
        <name>tungstopterin</name>
        <dbReference type="ChEBI" id="CHEBI:30402"/>
    </cofactor>
</comment>
<evidence type="ECO:0000256" key="6">
    <source>
        <dbReference type="ARBA" id="ARBA00023004"/>
    </source>
</evidence>
<dbReference type="PANTHER" id="PTHR30038:SF0">
    <property type="entry name" value="TUNGSTEN-CONTAINING ALDEHYDE FERREDOXIN OXIDOREDUCTASE"/>
    <property type="match status" value="1"/>
</dbReference>
<dbReference type="Proteomes" id="UP000078287">
    <property type="component" value="Unassembled WGS sequence"/>
</dbReference>
<comment type="caution">
    <text evidence="10">The sequence shown here is derived from an EMBL/GenBank/DDBJ whole genome shotgun (WGS) entry which is preliminary data.</text>
</comment>
<evidence type="ECO:0000256" key="1">
    <source>
        <dbReference type="ARBA" id="ARBA00001966"/>
    </source>
</evidence>
<evidence type="ECO:0000259" key="9">
    <source>
        <dbReference type="SMART" id="SM00790"/>
    </source>
</evidence>
<evidence type="ECO:0000256" key="4">
    <source>
        <dbReference type="ARBA" id="ARBA00022723"/>
    </source>
</evidence>
<accession>A0A178MH37</accession>
<dbReference type="EMBL" id="LWQS01000037">
    <property type="protein sequence ID" value="OAN47457.1"/>
    <property type="molecule type" value="Genomic_DNA"/>
</dbReference>
<evidence type="ECO:0000256" key="2">
    <source>
        <dbReference type="ARBA" id="ARBA00011032"/>
    </source>
</evidence>
<evidence type="ECO:0000256" key="3">
    <source>
        <dbReference type="ARBA" id="ARBA00022485"/>
    </source>
</evidence>